<feature type="domain" description="Thiaminase-2/PQQC" evidence="1">
    <location>
        <begin position="21"/>
        <end position="218"/>
    </location>
</feature>
<dbReference type="AlphaFoldDB" id="A0A6H1Q2E7"/>
<dbReference type="PANTHER" id="PTHR43198:SF2">
    <property type="entry name" value="SI:CH1073-67J19.1-RELATED"/>
    <property type="match status" value="1"/>
</dbReference>
<evidence type="ECO:0000259" key="1">
    <source>
        <dbReference type="Pfam" id="PF03070"/>
    </source>
</evidence>
<reference evidence="2 3" key="1">
    <citation type="journal article" date="2020" name="Nat. Microbiol.">
        <title>Lysogenic host-virus interactions in SAR11 marine bacteria.</title>
        <authorList>
            <person name="Morris R.M."/>
            <person name="Cain K.R."/>
            <person name="Hvorecny K.L."/>
            <person name="Kollman J.M."/>
        </authorList>
    </citation>
    <scope>NUCLEOTIDE SEQUENCE [LARGE SCALE GENOMIC DNA]</scope>
    <source>
        <strain evidence="2 3">NP1</strain>
    </source>
</reference>
<dbReference type="KEGG" id="peg:E5R92_01925"/>
<evidence type="ECO:0000313" key="2">
    <source>
        <dbReference type="EMBL" id="QIZ20543.1"/>
    </source>
</evidence>
<accession>A0A6H1Q2E7</accession>
<gene>
    <name evidence="2" type="ORF">E5R92_01925</name>
</gene>
<protein>
    <submittedName>
        <fullName evidence="2">Thiaminase II</fullName>
    </submittedName>
</protein>
<dbReference type="SUPFAM" id="SSF48613">
    <property type="entry name" value="Heme oxygenase-like"/>
    <property type="match status" value="1"/>
</dbReference>
<dbReference type="GO" id="GO:0005829">
    <property type="term" value="C:cytosol"/>
    <property type="evidence" value="ECO:0007669"/>
    <property type="project" value="TreeGrafter"/>
</dbReference>
<dbReference type="InterPro" id="IPR050967">
    <property type="entry name" value="Thiamine_Salvage_TenA"/>
</dbReference>
<sequence length="221" mass="26273">MVNIYNNKRTFFYKLKSSCKKEWSEYTNHKFLSDLVSNKLPDKNFKNYLVQDYVFLQQFLKILALSVYKSNNFEEINRSVNFIKGIDHEIKLHINYCKKWKIPLKSLNNIVVEKANSAYTNYVLRMGKNGDNLDIFSCLSVCIIGYGEIGFNLSKIKNWKKSKYSSWIKMYSSKEYQQVAKDNIDYLDALLKNSTDKKLNMLKRNFKKSTVLERNFWECFV</sequence>
<dbReference type="EMBL" id="CP038852">
    <property type="protein sequence ID" value="QIZ20543.1"/>
    <property type="molecule type" value="Genomic_DNA"/>
</dbReference>
<dbReference type="InterPro" id="IPR004305">
    <property type="entry name" value="Thiaminase-2/PQQC"/>
</dbReference>
<keyword evidence="3" id="KW-1185">Reference proteome</keyword>
<dbReference type="InterPro" id="IPR016084">
    <property type="entry name" value="Haem_Oase-like_multi-hlx"/>
</dbReference>
<dbReference type="CDD" id="cd19367">
    <property type="entry name" value="TenA_C_ScTHI20-like"/>
    <property type="match status" value="1"/>
</dbReference>
<dbReference type="Pfam" id="PF03070">
    <property type="entry name" value="TENA_THI-4"/>
    <property type="match status" value="1"/>
</dbReference>
<dbReference type="Gene3D" id="1.20.910.10">
    <property type="entry name" value="Heme oxygenase-like"/>
    <property type="match status" value="1"/>
</dbReference>
<proteinExistence type="predicted"/>
<evidence type="ECO:0000313" key="3">
    <source>
        <dbReference type="Proteomes" id="UP000501094"/>
    </source>
</evidence>
<dbReference type="Proteomes" id="UP000501094">
    <property type="component" value="Chromosome"/>
</dbReference>
<organism evidence="2 3">
    <name type="scientific">Candidatus Pelagibacter giovannonii</name>
    <dbReference type="NCBI Taxonomy" id="2563896"/>
    <lineage>
        <taxon>Bacteria</taxon>
        <taxon>Pseudomonadati</taxon>
        <taxon>Pseudomonadota</taxon>
        <taxon>Alphaproteobacteria</taxon>
        <taxon>Candidatus Pelagibacterales</taxon>
        <taxon>Candidatus Pelagibacteraceae</taxon>
        <taxon>Candidatus Pelagibacter</taxon>
    </lineage>
</organism>
<name>A0A6H1Q2E7_9PROT</name>
<dbReference type="PANTHER" id="PTHR43198">
    <property type="entry name" value="BIFUNCTIONAL TH2 PROTEIN"/>
    <property type="match status" value="1"/>
</dbReference>